<comment type="similarity">
    <text evidence="4">Belongs to the TRAFAC class translation factor GTPase superfamily. Bms1-like GTPase family. TSR1 subfamily.</text>
</comment>
<evidence type="ECO:0000259" key="6">
    <source>
        <dbReference type="PROSITE" id="PS51714"/>
    </source>
</evidence>
<dbReference type="GO" id="GO:0003924">
    <property type="term" value="F:GTPase activity"/>
    <property type="evidence" value="ECO:0007669"/>
    <property type="project" value="TreeGrafter"/>
</dbReference>
<proteinExistence type="inferred from homology"/>
<dbReference type="GO" id="GO:0005525">
    <property type="term" value="F:GTP binding"/>
    <property type="evidence" value="ECO:0007669"/>
    <property type="project" value="TreeGrafter"/>
</dbReference>
<dbReference type="EMBL" id="MU004351">
    <property type="protein sequence ID" value="KAF2655279.1"/>
    <property type="molecule type" value="Genomic_DNA"/>
</dbReference>
<name>A0A6A6T5E3_9PLEO</name>
<dbReference type="GO" id="GO:0000462">
    <property type="term" value="P:maturation of SSU-rRNA from tricistronic rRNA transcript (SSU-rRNA, 5.8S rRNA, LSU-rRNA)"/>
    <property type="evidence" value="ECO:0007669"/>
    <property type="project" value="TreeGrafter"/>
</dbReference>
<comment type="subcellular location">
    <subcellularLocation>
        <location evidence="1">Nucleus</location>
        <location evidence="1">Nucleolus</location>
    </subcellularLocation>
</comment>
<evidence type="ECO:0000256" key="2">
    <source>
        <dbReference type="ARBA" id="ARBA00022517"/>
    </source>
</evidence>
<gene>
    <name evidence="7" type="ORF">K491DRAFT_693020</name>
</gene>
<evidence type="ECO:0000313" key="8">
    <source>
        <dbReference type="Proteomes" id="UP000799324"/>
    </source>
</evidence>
<dbReference type="Pfam" id="PF04950">
    <property type="entry name" value="RIBIOP_C"/>
    <property type="match status" value="1"/>
</dbReference>
<dbReference type="InterPro" id="IPR030387">
    <property type="entry name" value="G_Bms1/Tsr1_dom"/>
</dbReference>
<dbReference type="PANTHER" id="PTHR12858:SF1">
    <property type="entry name" value="PRE-RRNA-PROCESSING PROTEIN TSR1 HOMOLOG"/>
    <property type="match status" value="1"/>
</dbReference>
<dbReference type="GO" id="GO:0034511">
    <property type="term" value="F:U3 snoRNA binding"/>
    <property type="evidence" value="ECO:0007669"/>
    <property type="project" value="TreeGrafter"/>
</dbReference>
<dbReference type="SMART" id="SM00785">
    <property type="entry name" value="AARP2CN"/>
    <property type="match status" value="1"/>
</dbReference>
<feature type="compositionally biased region" description="Basic and acidic residues" evidence="5">
    <location>
        <begin position="30"/>
        <end position="46"/>
    </location>
</feature>
<dbReference type="GO" id="GO:0005730">
    <property type="term" value="C:nucleolus"/>
    <property type="evidence" value="ECO:0007669"/>
    <property type="project" value="UniProtKB-SubCell"/>
</dbReference>
<dbReference type="InterPro" id="IPR039761">
    <property type="entry name" value="Bms1/Tsr1"/>
</dbReference>
<evidence type="ECO:0000256" key="1">
    <source>
        <dbReference type="ARBA" id="ARBA00004604"/>
    </source>
</evidence>
<evidence type="ECO:0000256" key="3">
    <source>
        <dbReference type="ARBA" id="ARBA00023242"/>
    </source>
</evidence>
<evidence type="ECO:0000256" key="4">
    <source>
        <dbReference type="ARBA" id="ARBA00038288"/>
    </source>
</evidence>
<sequence length="818" mass="91607">MAPIGAQHHHRSTTKQAQKSFKSRHATKGSIKELAKGKVESFERGSRKTPHQQVMSKLDRRNRAKQMRLKKDHEHARVTNVFAGKEGAPRIVAVIPLCADVSAAAAVRSLNSGLDLEEDVPEAGWTRTSVDRFKQKVQYLVVKRDLLASLDACRVADFVIFVLSCQEEVDQDGELILKAIESQGVSNCFTVAQGLDLVEPAKRRPQVIGSLKSYISHWLPSTEKVFSLDSRQEAANLVRSVCTTTTKGVRWREQRSYMFIEDVAWPGGKTAASEDGTGEVVLTGVVRGQGLKADRLVQVGDWGDFQVEKITAAPLETRRKNKDDGMMVDSEQDEVLERPSEGQDDLAELAPEETIMDDVTNYAVSVAPSDRKGVLLDDHHYFSDEEDEVATSKPKRLPKGTSKYQSAWYLDDVSDSGSDLEDFEEFPEDSASVKYEPADGVEGMDIDGRAPTEAGPSEYPQSEMFLDPSPEDEAADIEAYRKTRKTEADEDLEFPDEIELHPNVSARERLMRYRGLKSLKTSVWETEEDKPYEPEKWNRLLEISDYKRAATRIIREAWAGGVKPGTRVNVHLRSVPLTFQQTQSRPLALFSLLQHEHKRTACNYSILLSSEYPGQIKSKAELIVQCGPRRIVINPLFSQAGNTPNNVHKYDRFLHPGRSAIASFIGPLTWGNVPVLYFQRTEPSLPDPIDATSNVMPDASPASASTQPLTLIATGTSLPPSTSRVIAKRVILTGHPYKINKRIVTVRYMFFSDKDIKWFKSLPLWTRRGRSGFIKESLGTHGYFKATFDGKINPMDAVAVSLYKRVWPRGARAWKGEM</sequence>
<keyword evidence="2" id="KW-0690">Ribosome biogenesis</keyword>
<organism evidence="7 8">
    <name type="scientific">Lophiostoma macrostomum CBS 122681</name>
    <dbReference type="NCBI Taxonomy" id="1314788"/>
    <lineage>
        <taxon>Eukaryota</taxon>
        <taxon>Fungi</taxon>
        <taxon>Dikarya</taxon>
        <taxon>Ascomycota</taxon>
        <taxon>Pezizomycotina</taxon>
        <taxon>Dothideomycetes</taxon>
        <taxon>Pleosporomycetidae</taxon>
        <taxon>Pleosporales</taxon>
        <taxon>Lophiostomataceae</taxon>
        <taxon>Lophiostoma</taxon>
    </lineage>
</organism>
<accession>A0A6A6T5E3</accession>
<evidence type="ECO:0000256" key="5">
    <source>
        <dbReference type="SAM" id="MobiDB-lite"/>
    </source>
</evidence>
<dbReference type="InterPro" id="IPR012948">
    <property type="entry name" value="AARP2CN"/>
</dbReference>
<dbReference type="PANTHER" id="PTHR12858">
    <property type="entry name" value="RIBOSOME BIOGENESIS PROTEIN"/>
    <property type="match status" value="1"/>
</dbReference>
<feature type="region of interest" description="Disordered" evidence="5">
    <location>
        <begin position="316"/>
        <end position="343"/>
    </location>
</feature>
<feature type="compositionally biased region" description="Basic and acidic residues" evidence="5">
    <location>
        <begin position="316"/>
        <end position="325"/>
    </location>
</feature>
<evidence type="ECO:0000313" key="7">
    <source>
        <dbReference type="EMBL" id="KAF2655279.1"/>
    </source>
</evidence>
<dbReference type="OrthoDB" id="119302at2759"/>
<keyword evidence="8" id="KW-1185">Reference proteome</keyword>
<keyword evidence="3" id="KW-0539">Nucleus</keyword>
<feature type="region of interest" description="Disordered" evidence="5">
    <location>
        <begin position="449"/>
        <end position="469"/>
    </location>
</feature>
<feature type="region of interest" description="Disordered" evidence="5">
    <location>
        <begin position="1"/>
        <end position="52"/>
    </location>
</feature>
<dbReference type="InterPro" id="IPR007034">
    <property type="entry name" value="BMS1_TSR1_C"/>
</dbReference>
<dbReference type="GO" id="GO:0000479">
    <property type="term" value="P:endonucleolytic cleavage of tricistronic rRNA transcript (SSU-rRNA, 5.8S rRNA, LSU-rRNA)"/>
    <property type="evidence" value="ECO:0007669"/>
    <property type="project" value="TreeGrafter"/>
</dbReference>
<reference evidence="7" key="1">
    <citation type="journal article" date="2020" name="Stud. Mycol.">
        <title>101 Dothideomycetes genomes: a test case for predicting lifestyles and emergence of pathogens.</title>
        <authorList>
            <person name="Haridas S."/>
            <person name="Albert R."/>
            <person name="Binder M."/>
            <person name="Bloem J."/>
            <person name="Labutti K."/>
            <person name="Salamov A."/>
            <person name="Andreopoulos B."/>
            <person name="Baker S."/>
            <person name="Barry K."/>
            <person name="Bills G."/>
            <person name="Bluhm B."/>
            <person name="Cannon C."/>
            <person name="Castanera R."/>
            <person name="Culley D."/>
            <person name="Daum C."/>
            <person name="Ezra D."/>
            <person name="Gonzalez J."/>
            <person name="Henrissat B."/>
            <person name="Kuo A."/>
            <person name="Liang C."/>
            <person name="Lipzen A."/>
            <person name="Lutzoni F."/>
            <person name="Magnuson J."/>
            <person name="Mondo S."/>
            <person name="Nolan M."/>
            <person name="Ohm R."/>
            <person name="Pangilinan J."/>
            <person name="Park H.-J."/>
            <person name="Ramirez L."/>
            <person name="Alfaro M."/>
            <person name="Sun H."/>
            <person name="Tritt A."/>
            <person name="Yoshinaga Y."/>
            <person name="Zwiers L.-H."/>
            <person name="Turgeon B."/>
            <person name="Goodwin S."/>
            <person name="Spatafora J."/>
            <person name="Crous P."/>
            <person name="Grigoriev I."/>
        </authorList>
    </citation>
    <scope>NUCLEOTIDE SEQUENCE</scope>
    <source>
        <strain evidence="7">CBS 122681</strain>
    </source>
</reference>
<dbReference type="AlphaFoldDB" id="A0A6A6T5E3"/>
<dbReference type="SMART" id="SM01362">
    <property type="entry name" value="DUF663"/>
    <property type="match status" value="1"/>
</dbReference>
<dbReference type="Pfam" id="PF22298">
    <property type="entry name" value="Tsr1_G-like"/>
    <property type="match status" value="1"/>
</dbReference>
<protein>
    <submittedName>
        <fullName evidence="7">DUF663-domain-containing protein</fullName>
    </submittedName>
</protein>
<dbReference type="PROSITE" id="PS51714">
    <property type="entry name" value="G_BMS1"/>
    <property type="match status" value="1"/>
</dbReference>
<dbReference type="Proteomes" id="UP000799324">
    <property type="component" value="Unassembled WGS sequence"/>
</dbReference>
<feature type="domain" description="Bms1-type G" evidence="6">
    <location>
        <begin position="88"/>
        <end position="247"/>
    </location>
</feature>
<dbReference type="GO" id="GO:0030688">
    <property type="term" value="C:preribosome, small subunit precursor"/>
    <property type="evidence" value="ECO:0007669"/>
    <property type="project" value="TreeGrafter"/>
</dbReference>
<dbReference type="Pfam" id="PF08142">
    <property type="entry name" value="AARP2CN"/>
    <property type="match status" value="1"/>
</dbReference>